<keyword evidence="1 3" id="KW-0963">Cytoplasm</keyword>
<organism evidence="7 8">
    <name type="scientific">Ideonella azotifigens</name>
    <dbReference type="NCBI Taxonomy" id="513160"/>
    <lineage>
        <taxon>Bacteria</taxon>
        <taxon>Pseudomonadati</taxon>
        <taxon>Pseudomonadota</taxon>
        <taxon>Betaproteobacteria</taxon>
        <taxon>Burkholderiales</taxon>
        <taxon>Sphaerotilaceae</taxon>
        <taxon>Ideonella</taxon>
    </lineage>
</organism>
<feature type="region of interest" description="Disordered" evidence="4">
    <location>
        <begin position="178"/>
        <end position="200"/>
    </location>
</feature>
<dbReference type="NCBIfam" id="NF000929">
    <property type="entry name" value="PRK00092.2-1"/>
    <property type="match status" value="1"/>
</dbReference>
<sequence>MSWSQAVDRTVTGLGYELVDVERSAGGLLRVLIDRVPGRAYPTGPHEFVTVEDCEAVTRQLQYVLEVENVDYARLEVSSPGLDRPLKTAAHYQRFVGEQVQITLKLPFQGRKKYEGVLQKAAEAEQVAPSAGEQATATDEAGWQLVFNDGKVDQVLDFSLGEVREARLVPVLDFKGRRGKATPAVPQTADGDSNDGGQQE</sequence>
<proteinExistence type="inferred from homology"/>
<dbReference type="PANTHER" id="PTHR33867:SF1">
    <property type="entry name" value="RIBOSOME MATURATION FACTOR RIMP"/>
    <property type="match status" value="1"/>
</dbReference>
<dbReference type="CDD" id="cd01734">
    <property type="entry name" value="YlxS_C"/>
    <property type="match status" value="1"/>
</dbReference>
<evidence type="ECO:0000313" key="8">
    <source>
        <dbReference type="Proteomes" id="UP001500279"/>
    </source>
</evidence>
<dbReference type="Pfam" id="PF17384">
    <property type="entry name" value="DUF150_C"/>
    <property type="match status" value="1"/>
</dbReference>
<dbReference type="InterPro" id="IPR028998">
    <property type="entry name" value="RimP_C"/>
</dbReference>
<dbReference type="Pfam" id="PF02576">
    <property type="entry name" value="RimP_N"/>
    <property type="match status" value="1"/>
</dbReference>
<comment type="function">
    <text evidence="3">Required for maturation of 30S ribosomal subunits.</text>
</comment>
<protein>
    <recommendedName>
        <fullName evidence="3">Ribosome maturation factor RimP</fullName>
    </recommendedName>
</protein>
<dbReference type="Proteomes" id="UP001500279">
    <property type="component" value="Unassembled WGS sequence"/>
</dbReference>
<dbReference type="EMBL" id="BAAAEW010000025">
    <property type="protein sequence ID" value="GAA0758175.1"/>
    <property type="molecule type" value="Genomic_DNA"/>
</dbReference>
<feature type="domain" description="Ribosome maturation factor RimP C-terminal" evidence="6">
    <location>
        <begin position="86"/>
        <end position="125"/>
    </location>
</feature>
<evidence type="ECO:0000256" key="2">
    <source>
        <dbReference type="ARBA" id="ARBA00022517"/>
    </source>
</evidence>
<dbReference type="Gene3D" id="2.30.30.180">
    <property type="entry name" value="Ribosome maturation factor RimP, C-terminal domain"/>
    <property type="match status" value="1"/>
</dbReference>
<name>A0ABP3VK93_9BURK</name>
<dbReference type="HAMAP" id="MF_01077">
    <property type="entry name" value="RimP"/>
    <property type="match status" value="1"/>
</dbReference>
<keyword evidence="2 3" id="KW-0690">Ribosome biogenesis</keyword>
<dbReference type="InterPro" id="IPR028989">
    <property type="entry name" value="RimP_N"/>
</dbReference>
<dbReference type="InterPro" id="IPR036847">
    <property type="entry name" value="RimP_C_sf"/>
</dbReference>
<evidence type="ECO:0000259" key="5">
    <source>
        <dbReference type="Pfam" id="PF02576"/>
    </source>
</evidence>
<dbReference type="Gene3D" id="3.30.300.70">
    <property type="entry name" value="RimP-like superfamily, N-terminal"/>
    <property type="match status" value="1"/>
</dbReference>
<reference evidence="8" key="1">
    <citation type="journal article" date="2019" name="Int. J. Syst. Evol. Microbiol.">
        <title>The Global Catalogue of Microorganisms (GCM) 10K type strain sequencing project: providing services to taxonomists for standard genome sequencing and annotation.</title>
        <authorList>
            <consortium name="The Broad Institute Genomics Platform"/>
            <consortium name="The Broad Institute Genome Sequencing Center for Infectious Disease"/>
            <person name="Wu L."/>
            <person name="Ma J."/>
        </authorList>
    </citation>
    <scope>NUCLEOTIDE SEQUENCE [LARGE SCALE GENOMIC DNA]</scope>
    <source>
        <strain evidence="8">JCM 15503</strain>
    </source>
</reference>
<keyword evidence="8" id="KW-1185">Reference proteome</keyword>
<dbReference type="SUPFAM" id="SSF74942">
    <property type="entry name" value="YhbC-like, C-terminal domain"/>
    <property type="match status" value="1"/>
</dbReference>
<dbReference type="InterPro" id="IPR003728">
    <property type="entry name" value="Ribosome_maturation_RimP"/>
</dbReference>
<evidence type="ECO:0000259" key="6">
    <source>
        <dbReference type="Pfam" id="PF17384"/>
    </source>
</evidence>
<comment type="subcellular location">
    <subcellularLocation>
        <location evidence="3">Cytoplasm</location>
    </subcellularLocation>
</comment>
<dbReference type="RefSeq" id="WP_141287614.1">
    <property type="nucleotide sequence ID" value="NZ_BAAAEW010000025.1"/>
</dbReference>
<evidence type="ECO:0000256" key="4">
    <source>
        <dbReference type="SAM" id="MobiDB-lite"/>
    </source>
</evidence>
<comment type="caution">
    <text evidence="7">The sequence shown here is derived from an EMBL/GenBank/DDBJ whole genome shotgun (WGS) entry which is preliminary data.</text>
</comment>
<gene>
    <name evidence="3 7" type="primary">rimP</name>
    <name evidence="7" type="ORF">GCM10009107_38430</name>
</gene>
<feature type="domain" description="Ribosome maturation factor RimP N-terminal" evidence="5">
    <location>
        <begin position="7"/>
        <end position="83"/>
    </location>
</feature>
<comment type="similarity">
    <text evidence="3">Belongs to the RimP family.</text>
</comment>
<evidence type="ECO:0000256" key="3">
    <source>
        <dbReference type="HAMAP-Rule" id="MF_01077"/>
    </source>
</evidence>
<evidence type="ECO:0000256" key="1">
    <source>
        <dbReference type="ARBA" id="ARBA00022490"/>
    </source>
</evidence>
<evidence type="ECO:0000313" key="7">
    <source>
        <dbReference type="EMBL" id="GAA0758175.1"/>
    </source>
</evidence>
<dbReference type="InterPro" id="IPR035956">
    <property type="entry name" value="RimP_N_sf"/>
</dbReference>
<dbReference type="PANTHER" id="PTHR33867">
    <property type="entry name" value="RIBOSOME MATURATION FACTOR RIMP"/>
    <property type="match status" value="1"/>
</dbReference>
<dbReference type="SUPFAM" id="SSF75420">
    <property type="entry name" value="YhbC-like, N-terminal domain"/>
    <property type="match status" value="1"/>
</dbReference>
<accession>A0ABP3VK93</accession>